<protein>
    <recommendedName>
        <fullName evidence="4">TIL domain-containing protein</fullName>
    </recommendedName>
</protein>
<feature type="domain" description="TIL" evidence="4">
    <location>
        <begin position="34"/>
        <end position="87"/>
    </location>
</feature>
<dbReference type="SUPFAM" id="SSF57567">
    <property type="entry name" value="Serine protease inhibitors"/>
    <property type="match status" value="2"/>
</dbReference>
<keyword evidence="2" id="KW-1015">Disulfide bond</keyword>
<organism evidence="5 6">
    <name type="scientific">Aquarana catesbeiana</name>
    <name type="common">American bullfrog</name>
    <name type="synonym">Rana catesbeiana</name>
    <dbReference type="NCBI Taxonomy" id="8400"/>
    <lineage>
        <taxon>Eukaryota</taxon>
        <taxon>Metazoa</taxon>
        <taxon>Chordata</taxon>
        <taxon>Craniata</taxon>
        <taxon>Vertebrata</taxon>
        <taxon>Euteleostomi</taxon>
        <taxon>Amphibia</taxon>
        <taxon>Batrachia</taxon>
        <taxon>Anura</taxon>
        <taxon>Neobatrachia</taxon>
        <taxon>Ranoidea</taxon>
        <taxon>Ranidae</taxon>
        <taxon>Aquarana</taxon>
    </lineage>
</organism>
<dbReference type="CDD" id="cd19941">
    <property type="entry name" value="TIL"/>
    <property type="match status" value="2"/>
</dbReference>
<evidence type="ECO:0000313" key="6">
    <source>
        <dbReference type="Proteomes" id="UP000228934"/>
    </source>
</evidence>
<keyword evidence="3" id="KW-0732">Signal</keyword>
<proteinExistence type="predicted"/>
<keyword evidence="1" id="KW-0646">Protease inhibitor</keyword>
<feature type="signal peptide" evidence="3">
    <location>
        <begin position="1"/>
        <end position="22"/>
    </location>
</feature>
<evidence type="ECO:0000313" key="5">
    <source>
        <dbReference type="EMBL" id="PIO29024.1"/>
    </source>
</evidence>
<dbReference type="PANTHER" id="PTHR23259:SF82">
    <property type="entry name" value="SERINE PROTEASE INHIBITOR 1 PROTEIN"/>
    <property type="match status" value="1"/>
</dbReference>
<dbReference type="GO" id="GO:0030414">
    <property type="term" value="F:peptidase inhibitor activity"/>
    <property type="evidence" value="ECO:0007669"/>
    <property type="project" value="UniProtKB-KW"/>
</dbReference>
<dbReference type="PANTHER" id="PTHR23259">
    <property type="entry name" value="RIDDLE"/>
    <property type="match status" value="1"/>
</dbReference>
<evidence type="ECO:0000256" key="2">
    <source>
        <dbReference type="ARBA" id="ARBA00023157"/>
    </source>
</evidence>
<feature type="domain" description="TIL" evidence="4">
    <location>
        <begin position="90"/>
        <end position="144"/>
    </location>
</feature>
<dbReference type="InterPro" id="IPR051368">
    <property type="entry name" value="SerProtInhib-TIL_Domain"/>
</dbReference>
<accession>A0A2G9RMD0</accession>
<dbReference type="AlphaFoldDB" id="A0A2G9RMD0"/>
<gene>
    <name evidence="5" type="ORF">AB205_0098910</name>
</gene>
<keyword evidence="6" id="KW-1185">Reference proteome</keyword>
<evidence type="ECO:0000256" key="3">
    <source>
        <dbReference type="SAM" id="SignalP"/>
    </source>
</evidence>
<dbReference type="EMBL" id="KV935387">
    <property type="protein sequence ID" value="PIO29024.1"/>
    <property type="molecule type" value="Genomic_DNA"/>
</dbReference>
<reference evidence="6" key="1">
    <citation type="journal article" date="2017" name="Nat. Commun.">
        <title>The North American bullfrog draft genome provides insight into hormonal regulation of long noncoding RNA.</title>
        <authorList>
            <person name="Hammond S.A."/>
            <person name="Warren R.L."/>
            <person name="Vandervalk B.P."/>
            <person name="Kucuk E."/>
            <person name="Khan H."/>
            <person name="Gibb E.A."/>
            <person name="Pandoh P."/>
            <person name="Kirk H."/>
            <person name="Zhao Y."/>
            <person name="Jones M."/>
            <person name="Mungall A.J."/>
            <person name="Coope R."/>
            <person name="Pleasance S."/>
            <person name="Moore R.A."/>
            <person name="Holt R.A."/>
            <person name="Round J.M."/>
            <person name="Ohora S."/>
            <person name="Walle B.V."/>
            <person name="Veldhoen N."/>
            <person name="Helbing C.C."/>
            <person name="Birol I."/>
        </authorList>
    </citation>
    <scope>NUCLEOTIDE SEQUENCE [LARGE SCALE GENOMIC DNA]</scope>
</reference>
<dbReference type="Gene3D" id="2.10.25.10">
    <property type="entry name" value="Laminin"/>
    <property type="match status" value="2"/>
</dbReference>
<dbReference type="InterPro" id="IPR002919">
    <property type="entry name" value="TIL_dom"/>
</dbReference>
<name>A0A2G9RMD0_AQUCT</name>
<sequence length="171" mass="18721">MMKTVAVKIFLTLEMCVMFVTSQETAALQPDAFCEPNKIFYQCKPCPKSCGNQPIPCLKSCQPECYCKPGYVLATPTANTCIPESQCNSCGPNAQWSDCESHCQETCENYLQAGRACPQMCQPGCICNKGYVQYNGQCIRPILCPQRGRSVNPLLIPLLASGVSNSSNLNK</sequence>
<dbReference type="Pfam" id="PF01826">
    <property type="entry name" value="TIL"/>
    <property type="match status" value="2"/>
</dbReference>
<feature type="chain" id="PRO_5013748770" description="TIL domain-containing protein" evidence="3">
    <location>
        <begin position="23"/>
        <end position="171"/>
    </location>
</feature>
<dbReference type="Proteomes" id="UP000228934">
    <property type="component" value="Unassembled WGS sequence"/>
</dbReference>
<dbReference type="OrthoDB" id="9879420at2759"/>
<evidence type="ECO:0000259" key="4">
    <source>
        <dbReference type="Pfam" id="PF01826"/>
    </source>
</evidence>
<dbReference type="InterPro" id="IPR036084">
    <property type="entry name" value="Ser_inhib-like_sf"/>
</dbReference>
<evidence type="ECO:0000256" key="1">
    <source>
        <dbReference type="ARBA" id="ARBA00022690"/>
    </source>
</evidence>